<keyword evidence="5" id="KW-1185">Reference proteome</keyword>
<reference evidence="5" key="2">
    <citation type="journal article" date="2019" name="Int. J. Syst. Evol. Microbiol.">
        <title>The Global Catalogue of Microorganisms (GCM) 10K type strain sequencing project: providing services to taxonomists for standard genome sequencing and annotation.</title>
        <authorList>
            <consortium name="The Broad Institute Genomics Platform"/>
            <consortium name="The Broad Institute Genome Sequencing Center for Infectious Disease"/>
            <person name="Wu L."/>
            <person name="Ma J."/>
        </authorList>
    </citation>
    <scope>NUCLEOTIDE SEQUENCE [LARGE SCALE GENOMIC DNA]</scope>
    <source>
        <strain evidence="5">CGMCC 1.18437</strain>
    </source>
</reference>
<dbReference type="AlphaFoldDB" id="A0A7W8NQH0"/>
<accession>A0A7W8NQH0</accession>
<comment type="caution">
    <text evidence="3">The sequence shown here is derived from an EMBL/GenBank/DDBJ whole genome shotgun (WGS) entry which is preliminary data.</text>
</comment>
<dbReference type="EMBL" id="BNAJ01000010">
    <property type="protein sequence ID" value="GHF55289.1"/>
    <property type="molecule type" value="Genomic_DNA"/>
</dbReference>
<reference evidence="2" key="4">
    <citation type="submission" date="2024-05" db="EMBL/GenBank/DDBJ databases">
        <authorList>
            <person name="Sun Q."/>
            <person name="Zhou Y."/>
        </authorList>
    </citation>
    <scope>NUCLEOTIDE SEQUENCE</scope>
    <source>
        <strain evidence="2">CGMCC 1.18437</strain>
    </source>
</reference>
<dbReference type="Proteomes" id="UP000539473">
    <property type="component" value="Unassembled WGS sequence"/>
</dbReference>
<evidence type="ECO:0000313" key="2">
    <source>
        <dbReference type="EMBL" id="GHF55289.1"/>
    </source>
</evidence>
<gene>
    <name evidence="2" type="ORF">GCM10017781_34490</name>
    <name evidence="3" type="ORF">HNQ07_003386</name>
</gene>
<dbReference type="Proteomes" id="UP000619376">
    <property type="component" value="Unassembled WGS sequence"/>
</dbReference>
<evidence type="ECO:0000259" key="1">
    <source>
        <dbReference type="Pfam" id="PF10026"/>
    </source>
</evidence>
<evidence type="ECO:0000313" key="3">
    <source>
        <dbReference type="EMBL" id="MBB5377886.1"/>
    </source>
</evidence>
<dbReference type="RefSeq" id="WP_184113845.1">
    <property type="nucleotide sequence ID" value="NZ_BNAJ01000010.1"/>
</dbReference>
<dbReference type="EMBL" id="JACHFK010000009">
    <property type="protein sequence ID" value="MBB5377886.1"/>
    <property type="molecule type" value="Genomic_DNA"/>
</dbReference>
<sequence length="301" mass="32384">MTTSPVNTLDALRAVLTAPEPQQDALYRQRVLEPLRPVWEGLLRSAPPTGDPAMTAARVMKLYRPEHGAARGLEAAAQVEAAGVVAACLAAVRHAGDTLRPAEHGVHLPPLHVAVTLAEPGGLGADGVTGAANVPGWVLLSLWPQRLPDGTWNHTKLPAIAAHEFHHAVRFAQPDWTVSMTLGAYLVAEGLAEVFAAELHGEASLGSWTTTLREADLRALAPRYGAVLDDRDFTTVRGYIFGDSVMREYGGHRDLGVPPYAGYALGYHVVRDFLRRSGRTVEQATYLPWREIAAGSGWFGA</sequence>
<reference evidence="3 4" key="3">
    <citation type="submission" date="2020-08" db="EMBL/GenBank/DDBJ databases">
        <title>Genomic Encyclopedia of Type Strains, Phase IV (KMG-IV): sequencing the most valuable type-strain genomes for metagenomic binning, comparative biology and taxonomic classification.</title>
        <authorList>
            <person name="Goeker M."/>
        </authorList>
    </citation>
    <scope>NUCLEOTIDE SEQUENCE [LARGE SCALE GENOMIC DNA]</scope>
    <source>
        <strain evidence="3 4">DSM 27521</strain>
    </source>
</reference>
<reference evidence="2" key="1">
    <citation type="journal article" date="2014" name="Int. J. Syst. Evol. Microbiol.">
        <title>Complete genome of a new Firmicutes species belonging to the dominant human colonic microbiota ('Ruminococcus bicirculans') reveals two chromosomes and a selective capacity to utilize plant glucans.</title>
        <authorList>
            <consortium name="NISC Comparative Sequencing Program"/>
            <person name="Wegmann U."/>
            <person name="Louis P."/>
            <person name="Goesmann A."/>
            <person name="Henrissat B."/>
            <person name="Duncan S.H."/>
            <person name="Flint H.J."/>
        </authorList>
    </citation>
    <scope>NUCLEOTIDE SEQUENCE</scope>
    <source>
        <strain evidence="2">CGMCC 1.18437</strain>
    </source>
</reference>
<evidence type="ECO:0000313" key="4">
    <source>
        <dbReference type="Proteomes" id="UP000539473"/>
    </source>
</evidence>
<name>A0A7W8NQH0_9DEIO</name>
<evidence type="ECO:0000313" key="5">
    <source>
        <dbReference type="Proteomes" id="UP000619376"/>
    </source>
</evidence>
<feature type="domain" description="DUF2268" evidence="1">
    <location>
        <begin position="125"/>
        <end position="293"/>
    </location>
</feature>
<organism evidence="3 4">
    <name type="scientific">Deinococcus metalli</name>
    <dbReference type="NCBI Taxonomy" id="1141878"/>
    <lineage>
        <taxon>Bacteria</taxon>
        <taxon>Thermotogati</taxon>
        <taxon>Deinococcota</taxon>
        <taxon>Deinococci</taxon>
        <taxon>Deinococcales</taxon>
        <taxon>Deinococcaceae</taxon>
        <taxon>Deinococcus</taxon>
    </lineage>
</organism>
<dbReference type="InterPro" id="IPR018728">
    <property type="entry name" value="DUF2268"/>
</dbReference>
<dbReference type="Pfam" id="PF10026">
    <property type="entry name" value="DUF2268"/>
    <property type="match status" value="1"/>
</dbReference>
<proteinExistence type="predicted"/>
<protein>
    <submittedName>
        <fullName evidence="3">Uncharacterized protein YjaZ</fullName>
    </submittedName>
</protein>